<evidence type="ECO:0000256" key="1">
    <source>
        <dbReference type="ARBA" id="ARBA00004167"/>
    </source>
</evidence>
<keyword evidence="9" id="KW-1185">Reference proteome</keyword>
<keyword evidence="4 7" id="KW-1133">Transmembrane helix</keyword>
<dbReference type="GO" id="GO:0005886">
    <property type="term" value="C:plasma membrane"/>
    <property type="evidence" value="ECO:0007669"/>
    <property type="project" value="TreeGrafter"/>
</dbReference>
<evidence type="ECO:0000256" key="2">
    <source>
        <dbReference type="ARBA" id="ARBA00022692"/>
    </source>
</evidence>
<protein>
    <submittedName>
        <fullName evidence="8">Uncharacterized protein</fullName>
    </submittedName>
</protein>
<dbReference type="PANTHER" id="PTHR16059">
    <property type="entry name" value="ANTHRAX TOXIN RECEPTOR"/>
    <property type="match status" value="1"/>
</dbReference>
<dbReference type="OrthoDB" id="10035766at2759"/>
<keyword evidence="5 7" id="KW-0472">Membrane</keyword>
<keyword evidence="2 7" id="KW-0812">Transmembrane</keyword>
<evidence type="ECO:0000256" key="7">
    <source>
        <dbReference type="SAM" id="Phobius"/>
    </source>
</evidence>
<gene>
    <name evidence="8" type="ORF">JZ751_011881</name>
</gene>
<sequence length="131" mass="14120">MKSSSKVLTLLRAWGGLIGCGSSDGTVVIIVFLVLLLLLALALMWWFWPLCCTVVIKDPPPPPPPAPEPEPEEHPLPKKKWPTVDASYYGGRGAGGIKRMEPEADGFEDMDGTTSVASQSDCPKSEQGLKD</sequence>
<comment type="caution">
    <text evidence="8">The sequence shown here is derived from an EMBL/GenBank/DDBJ whole genome shotgun (WGS) entry which is preliminary data.</text>
</comment>
<dbReference type="Proteomes" id="UP000824540">
    <property type="component" value="Unassembled WGS sequence"/>
</dbReference>
<comment type="subcellular location">
    <subcellularLocation>
        <location evidence="1">Membrane</location>
        <topology evidence="1">Single-pass membrane protein</topology>
    </subcellularLocation>
</comment>
<evidence type="ECO:0000256" key="4">
    <source>
        <dbReference type="ARBA" id="ARBA00022989"/>
    </source>
</evidence>
<reference evidence="8" key="1">
    <citation type="thesis" date="2021" institute="BYU ScholarsArchive" country="Provo, UT, USA">
        <title>Applications of and Algorithms for Genome Assembly and Genomic Analyses with an Emphasis on Marine Teleosts.</title>
        <authorList>
            <person name="Pickett B.D."/>
        </authorList>
    </citation>
    <scope>NUCLEOTIDE SEQUENCE</scope>
    <source>
        <strain evidence="8">HI-2016</strain>
    </source>
</reference>
<dbReference type="GO" id="GO:0004888">
    <property type="term" value="F:transmembrane signaling receptor activity"/>
    <property type="evidence" value="ECO:0007669"/>
    <property type="project" value="TreeGrafter"/>
</dbReference>
<feature type="compositionally biased region" description="Polar residues" evidence="6">
    <location>
        <begin position="112"/>
        <end position="122"/>
    </location>
</feature>
<keyword evidence="3" id="KW-0732">Signal</keyword>
<feature type="region of interest" description="Disordered" evidence="6">
    <location>
        <begin position="58"/>
        <end position="131"/>
    </location>
</feature>
<feature type="transmembrane region" description="Helical" evidence="7">
    <location>
        <begin position="27"/>
        <end position="48"/>
    </location>
</feature>
<dbReference type="PANTHER" id="PTHR16059:SF13">
    <property type="entry name" value="ANTHRAX TOXIN RECEPTOR 2"/>
    <property type="match status" value="1"/>
</dbReference>
<accession>A0A8T2PQZ3</accession>
<dbReference type="EMBL" id="JAFBMS010000003">
    <property type="protein sequence ID" value="KAG9353759.1"/>
    <property type="molecule type" value="Genomic_DNA"/>
</dbReference>
<name>A0A8T2PQZ3_9TELE</name>
<dbReference type="AlphaFoldDB" id="A0A8T2PQZ3"/>
<evidence type="ECO:0000256" key="3">
    <source>
        <dbReference type="ARBA" id="ARBA00022729"/>
    </source>
</evidence>
<evidence type="ECO:0000313" key="9">
    <source>
        <dbReference type="Proteomes" id="UP000824540"/>
    </source>
</evidence>
<evidence type="ECO:0000313" key="8">
    <source>
        <dbReference type="EMBL" id="KAG9353759.1"/>
    </source>
</evidence>
<proteinExistence type="predicted"/>
<evidence type="ECO:0000256" key="5">
    <source>
        <dbReference type="ARBA" id="ARBA00023136"/>
    </source>
</evidence>
<evidence type="ECO:0000256" key="6">
    <source>
        <dbReference type="SAM" id="MobiDB-lite"/>
    </source>
</evidence>
<feature type="compositionally biased region" description="Pro residues" evidence="6">
    <location>
        <begin position="58"/>
        <end position="68"/>
    </location>
</feature>
<organism evidence="8 9">
    <name type="scientific">Albula glossodonta</name>
    <name type="common">roundjaw bonefish</name>
    <dbReference type="NCBI Taxonomy" id="121402"/>
    <lineage>
        <taxon>Eukaryota</taxon>
        <taxon>Metazoa</taxon>
        <taxon>Chordata</taxon>
        <taxon>Craniata</taxon>
        <taxon>Vertebrata</taxon>
        <taxon>Euteleostomi</taxon>
        <taxon>Actinopterygii</taxon>
        <taxon>Neopterygii</taxon>
        <taxon>Teleostei</taxon>
        <taxon>Albuliformes</taxon>
        <taxon>Albulidae</taxon>
        <taxon>Albula</taxon>
    </lineage>
</organism>
<dbReference type="GO" id="GO:0009986">
    <property type="term" value="C:cell surface"/>
    <property type="evidence" value="ECO:0007669"/>
    <property type="project" value="TreeGrafter"/>
</dbReference>